<dbReference type="PANTHER" id="PTHR12835:SF5">
    <property type="entry name" value="BIOTIN--PROTEIN LIGASE"/>
    <property type="match status" value="1"/>
</dbReference>
<dbReference type="AlphaFoldDB" id="A0A512N772"/>
<organism evidence="8 9">
    <name type="scientific">Reyranella soli</name>
    <dbReference type="NCBI Taxonomy" id="1230389"/>
    <lineage>
        <taxon>Bacteria</taxon>
        <taxon>Pseudomonadati</taxon>
        <taxon>Pseudomonadota</taxon>
        <taxon>Alphaproteobacteria</taxon>
        <taxon>Hyphomicrobiales</taxon>
        <taxon>Reyranellaceae</taxon>
        <taxon>Reyranella</taxon>
    </lineage>
</organism>
<evidence type="ECO:0000313" key="9">
    <source>
        <dbReference type="Proteomes" id="UP000321058"/>
    </source>
</evidence>
<dbReference type="Gene3D" id="2.30.30.100">
    <property type="match status" value="1"/>
</dbReference>
<dbReference type="InterPro" id="IPR004143">
    <property type="entry name" value="BPL_LPL_catalytic"/>
</dbReference>
<evidence type="ECO:0000256" key="5">
    <source>
        <dbReference type="ARBA" id="ARBA00024227"/>
    </source>
</evidence>
<dbReference type="PANTHER" id="PTHR12835">
    <property type="entry name" value="BIOTIN PROTEIN LIGASE"/>
    <property type="match status" value="1"/>
</dbReference>
<feature type="domain" description="BPL/LPL catalytic" evidence="7">
    <location>
        <begin position="2"/>
        <end position="183"/>
    </location>
</feature>
<evidence type="ECO:0000256" key="6">
    <source>
        <dbReference type="ARBA" id="ARBA00047846"/>
    </source>
</evidence>
<dbReference type="EMBL" id="BKAJ01000032">
    <property type="protein sequence ID" value="GEP54837.1"/>
    <property type="molecule type" value="Genomic_DNA"/>
</dbReference>
<dbReference type="NCBIfam" id="TIGR00121">
    <property type="entry name" value="birA_ligase"/>
    <property type="match status" value="1"/>
</dbReference>
<protein>
    <recommendedName>
        <fullName evidence="5">biotin--[biotin carboxyl-carrier protein] ligase</fullName>
        <ecNumber evidence="5">6.3.4.15</ecNumber>
    </recommendedName>
</protein>
<reference evidence="8 9" key="1">
    <citation type="submission" date="2019-07" db="EMBL/GenBank/DDBJ databases">
        <title>Whole genome shotgun sequence of Reyranella soli NBRC 108950.</title>
        <authorList>
            <person name="Hosoyama A."/>
            <person name="Uohara A."/>
            <person name="Ohji S."/>
            <person name="Ichikawa N."/>
        </authorList>
    </citation>
    <scope>NUCLEOTIDE SEQUENCE [LARGE SCALE GENOMIC DNA]</scope>
    <source>
        <strain evidence="8 9">NBRC 108950</strain>
    </source>
</reference>
<evidence type="ECO:0000256" key="1">
    <source>
        <dbReference type="ARBA" id="ARBA00022598"/>
    </source>
</evidence>
<sequence>MSSAPVLPDGWRLVALESVGSTNDEAARLADDGATEGTVVWAREQTGGRGRRGRRWASPVGNLYTSTILRPDCPAARAAELGFVSALAVADIVPAGRTVRVKWPNDVLVDGGKVAGILLESAIAQTGVVQHVIAGIGINVGFAPELPEMRYPGAALGGSVETTLEKFTAALAARLAEWRRDGFAAVRAHWLAKAGPLGAEVDVKLGEELVRGRFGGVDHEGALLLETASGPRRIVSGELLGRAA</sequence>
<dbReference type="SUPFAM" id="SSF55681">
    <property type="entry name" value="Class II aaRS and biotin synthetases"/>
    <property type="match status" value="1"/>
</dbReference>
<dbReference type="SUPFAM" id="SSF50037">
    <property type="entry name" value="C-terminal domain of transcriptional repressors"/>
    <property type="match status" value="1"/>
</dbReference>
<dbReference type="Proteomes" id="UP000321058">
    <property type="component" value="Unassembled WGS sequence"/>
</dbReference>
<proteinExistence type="predicted"/>
<accession>A0A512N772</accession>
<keyword evidence="1 8" id="KW-0436">Ligase</keyword>
<dbReference type="Pfam" id="PF03099">
    <property type="entry name" value="BPL_LplA_LipB"/>
    <property type="match status" value="1"/>
</dbReference>
<dbReference type="PROSITE" id="PS51733">
    <property type="entry name" value="BPL_LPL_CATALYTIC"/>
    <property type="match status" value="1"/>
</dbReference>
<dbReference type="InterPro" id="IPR045864">
    <property type="entry name" value="aa-tRNA-synth_II/BPL/LPL"/>
</dbReference>
<comment type="catalytic activity">
    <reaction evidence="6">
        <text>biotin + L-lysyl-[protein] + ATP = N(6)-biotinyl-L-lysyl-[protein] + AMP + diphosphate + H(+)</text>
        <dbReference type="Rhea" id="RHEA:11756"/>
        <dbReference type="Rhea" id="RHEA-COMP:9752"/>
        <dbReference type="Rhea" id="RHEA-COMP:10505"/>
        <dbReference type="ChEBI" id="CHEBI:15378"/>
        <dbReference type="ChEBI" id="CHEBI:29969"/>
        <dbReference type="ChEBI" id="CHEBI:30616"/>
        <dbReference type="ChEBI" id="CHEBI:33019"/>
        <dbReference type="ChEBI" id="CHEBI:57586"/>
        <dbReference type="ChEBI" id="CHEBI:83144"/>
        <dbReference type="ChEBI" id="CHEBI:456215"/>
        <dbReference type="EC" id="6.3.4.15"/>
    </reaction>
</comment>
<evidence type="ECO:0000256" key="3">
    <source>
        <dbReference type="ARBA" id="ARBA00022840"/>
    </source>
</evidence>
<dbReference type="RefSeq" id="WP_218037298.1">
    <property type="nucleotide sequence ID" value="NZ_BKAJ01000032.1"/>
</dbReference>
<keyword evidence="9" id="KW-1185">Reference proteome</keyword>
<dbReference type="InterPro" id="IPR003142">
    <property type="entry name" value="BPL_C"/>
</dbReference>
<keyword evidence="2" id="KW-0547">Nucleotide-binding</keyword>
<dbReference type="GO" id="GO:0004077">
    <property type="term" value="F:biotin--[biotin carboxyl-carrier protein] ligase activity"/>
    <property type="evidence" value="ECO:0007669"/>
    <property type="project" value="UniProtKB-EC"/>
</dbReference>
<dbReference type="InterPro" id="IPR008988">
    <property type="entry name" value="Transcriptional_repressor_C"/>
</dbReference>
<dbReference type="GO" id="GO:0005737">
    <property type="term" value="C:cytoplasm"/>
    <property type="evidence" value="ECO:0007669"/>
    <property type="project" value="TreeGrafter"/>
</dbReference>
<evidence type="ECO:0000313" key="8">
    <source>
        <dbReference type="EMBL" id="GEP54837.1"/>
    </source>
</evidence>
<keyword evidence="4" id="KW-0092">Biotin</keyword>
<evidence type="ECO:0000256" key="4">
    <source>
        <dbReference type="ARBA" id="ARBA00023267"/>
    </source>
</evidence>
<evidence type="ECO:0000259" key="7">
    <source>
        <dbReference type="PROSITE" id="PS51733"/>
    </source>
</evidence>
<keyword evidence="3" id="KW-0067">ATP-binding</keyword>
<dbReference type="Pfam" id="PF02237">
    <property type="entry name" value="BPL_C"/>
    <property type="match status" value="1"/>
</dbReference>
<gene>
    <name evidence="8" type="primary">birA</name>
    <name evidence="8" type="ORF">RSO01_20030</name>
</gene>
<dbReference type="GO" id="GO:0005524">
    <property type="term" value="F:ATP binding"/>
    <property type="evidence" value="ECO:0007669"/>
    <property type="project" value="UniProtKB-KW"/>
</dbReference>
<dbReference type="InterPro" id="IPR004408">
    <property type="entry name" value="Biotin_CoA_COase_ligase"/>
</dbReference>
<dbReference type="CDD" id="cd16442">
    <property type="entry name" value="BPL"/>
    <property type="match status" value="1"/>
</dbReference>
<comment type="caution">
    <text evidence="8">The sequence shown here is derived from an EMBL/GenBank/DDBJ whole genome shotgun (WGS) entry which is preliminary data.</text>
</comment>
<dbReference type="EC" id="6.3.4.15" evidence="5"/>
<dbReference type="Gene3D" id="3.30.930.10">
    <property type="entry name" value="Bira Bifunctional Protein, Domain 2"/>
    <property type="match status" value="1"/>
</dbReference>
<name>A0A512N772_9HYPH</name>
<evidence type="ECO:0000256" key="2">
    <source>
        <dbReference type="ARBA" id="ARBA00022741"/>
    </source>
</evidence>